<dbReference type="Proteomes" id="UP000805704">
    <property type="component" value="Chromosome 21"/>
</dbReference>
<protein>
    <submittedName>
        <fullName evidence="1">Uncharacterized protein</fullName>
    </submittedName>
</protein>
<name>A0ACB7EW50_NIBAL</name>
<evidence type="ECO:0000313" key="2">
    <source>
        <dbReference type="Proteomes" id="UP000805704"/>
    </source>
</evidence>
<reference evidence="1" key="1">
    <citation type="submission" date="2020-04" db="EMBL/GenBank/DDBJ databases">
        <title>A chromosome-scale assembly and high-density genetic map of the yellow drum (Nibea albiflora) genome.</title>
        <authorList>
            <person name="Xu D."/>
            <person name="Zhang W."/>
            <person name="Chen R."/>
            <person name="Tan P."/>
            <person name="Wang L."/>
            <person name="Song H."/>
            <person name="Tian L."/>
            <person name="Zhu Q."/>
            <person name="Wang B."/>
        </authorList>
    </citation>
    <scope>NUCLEOTIDE SEQUENCE</scope>
    <source>
        <strain evidence="1">ZJHYS-2018</strain>
    </source>
</reference>
<organism evidence="1 2">
    <name type="scientific">Nibea albiflora</name>
    <name type="common">Yellow drum</name>
    <name type="synonym">Corvina albiflora</name>
    <dbReference type="NCBI Taxonomy" id="240163"/>
    <lineage>
        <taxon>Eukaryota</taxon>
        <taxon>Metazoa</taxon>
        <taxon>Chordata</taxon>
        <taxon>Craniata</taxon>
        <taxon>Vertebrata</taxon>
        <taxon>Euteleostomi</taxon>
        <taxon>Actinopterygii</taxon>
        <taxon>Neopterygii</taxon>
        <taxon>Teleostei</taxon>
        <taxon>Neoteleostei</taxon>
        <taxon>Acanthomorphata</taxon>
        <taxon>Eupercaria</taxon>
        <taxon>Sciaenidae</taxon>
        <taxon>Nibea</taxon>
    </lineage>
</organism>
<accession>A0ACB7EW50</accession>
<evidence type="ECO:0000313" key="1">
    <source>
        <dbReference type="EMBL" id="KAG8006281.1"/>
    </source>
</evidence>
<sequence length="130" mass="14084">MISDSVVQLPESQSVQPGGSVTLSCSVRIDHCAAEHTSVTWLKSSHHSAPQMIYSSGIKNHTCQRSESGEATCVFDLLMKNLSSDDAGTYYCAVSSCGQTVFGNGTRIHVHSKTTKVQENRAVLLYFNVT</sequence>
<comment type="caution">
    <text evidence="1">The sequence shown here is derived from an EMBL/GenBank/DDBJ whole genome shotgun (WGS) entry which is preliminary data.</text>
</comment>
<dbReference type="EMBL" id="CM024809">
    <property type="protein sequence ID" value="KAG8006281.1"/>
    <property type="molecule type" value="Genomic_DNA"/>
</dbReference>
<keyword evidence="2" id="KW-1185">Reference proteome</keyword>
<proteinExistence type="predicted"/>
<gene>
    <name evidence="1" type="ORF">GBF38_005520</name>
</gene>